<dbReference type="RefSeq" id="WP_047402770.1">
    <property type="nucleotide sequence ID" value="NZ_CP069280.1"/>
</dbReference>
<evidence type="ECO:0000313" key="1">
    <source>
        <dbReference type="EMBL" id="QRI51991.1"/>
    </source>
</evidence>
<protein>
    <submittedName>
        <fullName evidence="1">Uncharacterized protein</fullName>
    </submittedName>
</protein>
<dbReference type="EMBL" id="CP069280">
    <property type="protein sequence ID" value="QRI51991.1"/>
    <property type="molecule type" value="Genomic_DNA"/>
</dbReference>
<sequence>MKISKKSFKTINGLELVVINRRSAVIFEIEEFHKEDRYDFLLRFSSEVFKNLLEHIEAISNKSWTNITPKECDSLGADYSEYYDRQFDNNGYMSIGQNVLLVERPCLESNKLYQFTKRKMESFIHDFRKAVLL</sequence>
<accession>A0ABD7CG28</accession>
<dbReference type="Proteomes" id="UP000663464">
    <property type="component" value="Chromosome"/>
</dbReference>
<proteinExistence type="predicted"/>
<dbReference type="AlphaFoldDB" id="A0ABD7CG28"/>
<gene>
    <name evidence="1" type="ORF">JQS73_11045</name>
</gene>
<evidence type="ECO:0000313" key="2">
    <source>
        <dbReference type="Proteomes" id="UP000663464"/>
    </source>
</evidence>
<organism evidence="1 2">
    <name type="scientific">Clostridium botulinum</name>
    <dbReference type="NCBI Taxonomy" id="1491"/>
    <lineage>
        <taxon>Bacteria</taxon>
        <taxon>Bacillati</taxon>
        <taxon>Bacillota</taxon>
        <taxon>Clostridia</taxon>
        <taxon>Eubacteriales</taxon>
        <taxon>Clostridiaceae</taxon>
        <taxon>Clostridium</taxon>
    </lineage>
</organism>
<reference evidence="1 2" key="1">
    <citation type="journal article" date="2014" name="J. Infect. Dis.">
        <title>Molecular characterization of a novel botulinum neurotoxin type H gene.</title>
        <authorList>
            <person name="Dover N."/>
            <person name="Barash J.R."/>
            <person name="Hill K.K."/>
            <person name="Xie G."/>
            <person name="Arnon S.S."/>
        </authorList>
    </citation>
    <scope>NUCLEOTIDE SEQUENCE [LARGE SCALE GENOMIC DNA]</scope>
    <source>
        <strain evidence="1 2">IBCA10-7060</strain>
    </source>
</reference>
<name>A0ABD7CG28_CLOBO</name>